<protein>
    <recommendedName>
        <fullName evidence="1">DUF7552 domain-containing protein</fullName>
    </recommendedName>
</protein>
<feature type="domain" description="DUF7552" evidence="1">
    <location>
        <begin position="5"/>
        <end position="78"/>
    </location>
</feature>
<gene>
    <name evidence="2" type="ORF">SAMN06269185_2280</name>
</gene>
<keyword evidence="3" id="KW-1185">Reference proteome</keyword>
<dbReference type="RefSeq" id="WP_097009214.1">
    <property type="nucleotide sequence ID" value="NZ_OBEJ01000003.1"/>
</dbReference>
<dbReference type="EMBL" id="OBEJ01000003">
    <property type="protein sequence ID" value="SNZ14858.1"/>
    <property type="molecule type" value="Genomic_DNA"/>
</dbReference>
<dbReference type="OrthoDB" id="342580at2157"/>
<reference evidence="2 3" key="1">
    <citation type="submission" date="2017-09" db="EMBL/GenBank/DDBJ databases">
        <authorList>
            <person name="Ehlers B."/>
            <person name="Leendertz F.H."/>
        </authorList>
    </citation>
    <scope>NUCLEOTIDE SEQUENCE [LARGE SCALE GENOMIC DNA]</scope>
    <source>
        <strain evidence="2 3">DSM 27208</strain>
    </source>
</reference>
<accession>A0A285P092</accession>
<evidence type="ECO:0000259" key="1">
    <source>
        <dbReference type="Pfam" id="PF24422"/>
    </source>
</evidence>
<evidence type="ECO:0000313" key="2">
    <source>
        <dbReference type="EMBL" id="SNZ14858.1"/>
    </source>
</evidence>
<organism evidence="2 3">
    <name type="scientific">Natronoarchaeum philippinense</name>
    <dbReference type="NCBI Taxonomy" id="558529"/>
    <lineage>
        <taxon>Archaea</taxon>
        <taxon>Methanobacteriati</taxon>
        <taxon>Methanobacteriota</taxon>
        <taxon>Stenosarchaea group</taxon>
        <taxon>Halobacteria</taxon>
        <taxon>Halobacteriales</taxon>
        <taxon>Natronoarchaeaceae</taxon>
    </lineage>
</organism>
<dbReference type="InterPro" id="IPR055974">
    <property type="entry name" value="DUF7552"/>
</dbReference>
<sequence>MSCSLRSLRARIESLATSGGRFGVACARTGVTPVPIGGLWFESREEARLAVDLAAAYRARLRRYDPTLQHHDLVVHECPLAVDAGIDARPAPEAARAGQPVPDDD</sequence>
<name>A0A285P092_NATPI</name>
<dbReference type="Pfam" id="PF24422">
    <property type="entry name" value="DUF7552"/>
    <property type="match status" value="1"/>
</dbReference>
<dbReference type="Proteomes" id="UP000219453">
    <property type="component" value="Unassembled WGS sequence"/>
</dbReference>
<proteinExistence type="predicted"/>
<dbReference type="AlphaFoldDB" id="A0A285P092"/>
<evidence type="ECO:0000313" key="3">
    <source>
        <dbReference type="Proteomes" id="UP000219453"/>
    </source>
</evidence>